<gene>
    <name evidence="2" type="ORF">ADUPG1_004440</name>
</gene>
<dbReference type="Gene3D" id="3.30.565.10">
    <property type="entry name" value="Histidine kinase-like ATPase, C-terminal domain"/>
    <property type="match status" value="1"/>
</dbReference>
<dbReference type="InterPro" id="IPR036890">
    <property type="entry name" value="HATPase_C_sf"/>
</dbReference>
<dbReference type="EMBL" id="BQXS01006604">
    <property type="protein sequence ID" value="GKT20922.1"/>
    <property type="molecule type" value="Genomic_DNA"/>
</dbReference>
<evidence type="ECO:0000259" key="1">
    <source>
        <dbReference type="Pfam" id="PF02518"/>
    </source>
</evidence>
<comment type="caution">
    <text evidence="2">The sequence shown here is derived from an EMBL/GenBank/DDBJ whole genome shotgun (WGS) entry which is preliminary data.</text>
</comment>
<feature type="non-terminal residue" evidence="2">
    <location>
        <position position="94"/>
    </location>
</feature>
<dbReference type="Proteomes" id="UP001057375">
    <property type="component" value="Unassembled WGS sequence"/>
</dbReference>
<dbReference type="Pfam" id="PF02518">
    <property type="entry name" value="HATPase_c"/>
    <property type="match status" value="1"/>
</dbReference>
<dbReference type="InterPro" id="IPR003594">
    <property type="entry name" value="HATPase_dom"/>
</dbReference>
<name>A0ABQ5JY04_9EUKA</name>
<reference evidence="2" key="1">
    <citation type="submission" date="2022-03" db="EMBL/GenBank/DDBJ databases">
        <title>Draft genome sequence of Aduncisulcus paluster, a free-living microaerophilic Fornicata.</title>
        <authorList>
            <person name="Yuyama I."/>
            <person name="Kume K."/>
            <person name="Tamura T."/>
            <person name="Inagaki Y."/>
            <person name="Hashimoto T."/>
        </authorList>
    </citation>
    <scope>NUCLEOTIDE SEQUENCE</scope>
    <source>
        <strain evidence="2">NY0171</strain>
    </source>
</reference>
<evidence type="ECO:0000313" key="2">
    <source>
        <dbReference type="EMBL" id="GKT20922.1"/>
    </source>
</evidence>
<keyword evidence="3" id="KW-1185">Reference proteome</keyword>
<sequence length="94" mass="10513">LFIGAYNRAVEEGIKFYLAEDSVLNVGCNLNMDDLIIVFGNLIENAIEAHARSKVENDHKEVQVYIHCSMEELVVQVIDNGPGMTDQECEDAIK</sequence>
<feature type="domain" description="Histidine kinase/HSP90-like ATPase" evidence="1">
    <location>
        <begin position="33"/>
        <end position="90"/>
    </location>
</feature>
<accession>A0ABQ5JY04</accession>
<proteinExistence type="predicted"/>
<protein>
    <recommendedName>
        <fullName evidence="1">Histidine kinase/HSP90-like ATPase domain-containing protein</fullName>
    </recommendedName>
</protein>
<dbReference type="SUPFAM" id="SSF55874">
    <property type="entry name" value="ATPase domain of HSP90 chaperone/DNA topoisomerase II/histidine kinase"/>
    <property type="match status" value="1"/>
</dbReference>
<organism evidence="2 3">
    <name type="scientific">Aduncisulcus paluster</name>
    <dbReference type="NCBI Taxonomy" id="2918883"/>
    <lineage>
        <taxon>Eukaryota</taxon>
        <taxon>Metamonada</taxon>
        <taxon>Carpediemonas-like organisms</taxon>
        <taxon>Aduncisulcus</taxon>
    </lineage>
</organism>
<feature type="non-terminal residue" evidence="2">
    <location>
        <position position="1"/>
    </location>
</feature>
<evidence type="ECO:0000313" key="3">
    <source>
        <dbReference type="Proteomes" id="UP001057375"/>
    </source>
</evidence>